<reference evidence="2 3" key="1">
    <citation type="journal article" date="2021" name="ISME Commun">
        <title>Automated analysis of genomic sequences facilitates high-throughput and comprehensive description of bacteria.</title>
        <authorList>
            <person name="Hitch T.C.A."/>
        </authorList>
    </citation>
    <scope>NUCLEOTIDE SEQUENCE [LARGE SCALE GENOMIC DNA]</scope>
    <source>
        <strain evidence="2 3">Sanger_18</strain>
    </source>
</reference>
<feature type="transmembrane region" description="Helical" evidence="1">
    <location>
        <begin position="120"/>
        <end position="144"/>
    </location>
</feature>
<keyword evidence="1" id="KW-1133">Transmembrane helix</keyword>
<name>A0ABT2T3X5_9FIRM</name>
<gene>
    <name evidence="2" type="ORF">OCV77_09485</name>
</gene>
<feature type="transmembrane region" description="Helical" evidence="1">
    <location>
        <begin position="66"/>
        <end position="87"/>
    </location>
</feature>
<sequence length="226" mass="25935">MKETKTNYKILLCTCIINVFMALSLNNFVSSDVFLPALFLYFISNFMTFFEKSYNYKFIASKYEKYVSYTCCIVCGGISCLYTAHALQMVEIVFFKVEDNYRILLQGMPNTFFSFKSVDITGIIIICILFVPLASVLLCIIPFLHEQGFSKQDIENILKKHKCILVESIGIAGVAGGGGVIYCYIKSVNEHSIYGVPQYWKYFTVCFIVIFLFSLFIIIKRYKRGI</sequence>
<dbReference type="RefSeq" id="WP_262574817.1">
    <property type="nucleotide sequence ID" value="NZ_JAOQKJ010000007.1"/>
</dbReference>
<keyword evidence="1" id="KW-0472">Membrane</keyword>
<comment type="caution">
    <text evidence="2">The sequence shown here is derived from an EMBL/GenBank/DDBJ whole genome shotgun (WGS) entry which is preliminary data.</text>
</comment>
<feature type="transmembrane region" description="Helical" evidence="1">
    <location>
        <begin position="199"/>
        <end position="219"/>
    </location>
</feature>
<feature type="transmembrane region" description="Helical" evidence="1">
    <location>
        <begin position="164"/>
        <end position="187"/>
    </location>
</feature>
<feature type="transmembrane region" description="Helical" evidence="1">
    <location>
        <begin position="34"/>
        <end position="54"/>
    </location>
</feature>
<keyword evidence="3" id="KW-1185">Reference proteome</keyword>
<dbReference type="EMBL" id="JAOQKJ010000007">
    <property type="protein sequence ID" value="MCU6744726.1"/>
    <property type="molecule type" value="Genomic_DNA"/>
</dbReference>
<feature type="transmembrane region" description="Helical" evidence="1">
    <location>
        <begin position="7"/>
        <end position="28"/>
    </location>
</feature>
<dbReference type="Proteomes" id="UP001652432">
    <property type="component" value="Unassembled WGS sequence"/>
</dbReference>
<keyword evidence="1" id="KW-0812">Transmembrane</keyword>
<accession>A0ABT2T3X5</accession>
<evidence type="ECO:0000313" key="2">
    <source>
        <dbReference type="EMBL" id="MCU6744726.1"/>
    </source>
</evidence>
<protein>
    <submittedName>
        <fullName evidence="2">Uncharacterized protein</fullName>
    </submittedName>
</protein>
<evidence type="ECO:0000313" key="3">
    <source>
        <dbReference type="Proteomes" id="UP001652432"/>
    </source>
</evidence>
<evidence type="ECO:0000256" key="1">
    <source>
        <dbReference type="SAM" id="Phobius"/>
    </source>
</evidence>
<proteinExistence type="predicted"/>
<organism evidence="2 3">
    <name type="scientific">Suilimivivens aceti</name>
    <dbReference type="NCBI Taxonomy" id="2981774"/>
    <lineage>
        <taxon>Bacteria</taxon>
        <taxon>Bacillati</taxon>
        <taxon>Bacillota</taxon>
        <taxon>Clostridia</taxon>
        <taxon>Lachnospirales</taxon>
        <taxon>Lachnospiraceae</taxon>
        <taxon>Suilimivivens</taxon>
    </lineage>
</organism>